<dbReference type="InterPro" id="IPR010371">
    <property type="entry name" value="YBR137W-like"/>
</dbReference>
<proteinExistence type="inferred from homology"/>
<dbReference type="InterPro" id="IPR005624">
    <property type="entry name" value="PduO/GlcC-like"/>
</dbReference>
<dbReference type="NCBIfam" id="NF002696">
    <property type="entry name" value="PRK02487.1-5"/>
    <property type="match status" value="1"/>
</dbReference>
<evidence type="ECO:0000256" key="1">
    <source>
        <dbReference type="HAMAP-Rule" id="MF_00761"/>
    </source>
</evidence>
<protein>
    <recommendedName>
        <fullName evidence="1">UPF0303 protein H3H32_15550</fullName>
    </recommendedName>
</protein>
<dbReference type="InterPro" id="IPR038084">
    <property type="entry name" value="PduO/GlcC-like_sf"/>
</dbReference>
<dbReference type="KEGG" id="sfol:H3H32_15550"/>
<dbReference type="Proteomes" id="UP000515369">
    <property type="component" value="Chromosome"/>
</dbReference>
<dbReference type="PIRSF" id="PIRSF008757">
    <property type="entry name" value="UCP008757"/>
    <property type="match status" value="1"/>
</dbReference>
<dbReference type="Pfam" id="PF03928">
    <property type="entry name" value="HbpS-like"/>
    <property type="match status" value="1"/>
</dbReference>
<accession>A0A7G5H504</accession>
<dbReference type="Gene3D" id="3.30.450.150">
    <property type="entry name" value="Haem-degrading domain"/>
    <property type="match status" value="1"/>
</dbReference>
<organism evidence="2 3">
    <name type="scientific">Spirosoma foliorum</name>
    <dbReference type="NCBI Taxonomy" id="2710596"/>
    <lineage>
        <taxon>Bacteria</taxon>
        <taxon>Pseudomonadati</taxon>
        <taxon>Bacteroidota</taxon>
        <taxon>Cytophagia</taxon>
        <taxon>Cytophagales</taxon>
        <taxon>Cytophagaceae</taxon>
        <taxon>Spirosoma</taxon>
    </lineage>
</organism>
<dbReference type="PANTHER" id="PTHR28255:SF1">
    <property type="entry name" value="UPF0303 PROTEIN YBR137W"/>
    <property type="match status" value="1"/>
</dbReference>
<evidence type="ECO:0000313" key="3">
    <source>
        <dbReference type="Proteomes" id="UP000515369"/>
    </source>
</evidence>
<gene>
    <name evidence="2" type="ORF">H3H32_15550</name>
</gene>
<evidence type="ECO:0000313" key="2">
    <source>
        <dbReference type="EMBL" id="QMW06196.1"/>
    </source>
</evidence>
<name>A0A7G5H504_9BACT</name>
<dbReference type="RefSeq" id="WP_182463568.1">
    <property type="nucleotide sequence ID" value="NZ_CP059732.1"/>
</dbReference>
<reference evidence="2 3" key="1">
    <citation type="submission" date="2020-07" db="EMBL/GenBank/DDBJ databases">
        <title>Spirosoma foliorum sp. nov., isolated from the leaves on the Nejang mountain Korea, Republic of.</title>
        <authorList>
            <person name="Ho H."/>
            <person name="Lee Y.-J."/>
            <person name="Nurcahyanto D.-A."/>
            <person name="Kim S.-G."/>
        </authorList>
    </citation>
    <scope>NUCLEOTIDE SEQUENCE [LARGE SCALE GENOMIC DNA]</scope>
    <source>
        <strain evidence="2 3">PL0136</strain>
    </source>
</reference>
<dbReference type="SUPFAM" id="SSF143744">
    <property type="entry name" value="GlcG-like"/>
    <property type="match status" value="1"/>
</dbReference>
<sequence>MESQTNLAADLARIALQEERLQFDYFTAETAWELGGRLRDAVKARNGAAAIDIQLAGQPLFFLAMLGTTPDNGEWIRRKRNTTLHFHRSSYVVGLRLQQTQTTLSDRYGLSNQNYASHGGSFPIWLKGAGCVGAITVSGLPQREDHGLIVAVLADWLKVPIEGLALDELI</sequence>
<dbReference type="HAMAP" id="MF_00761">
    <property type="entry name" value="UPF0303"/>
    <property type="match status" value="1"/>
</dbReference>
<dbReference type="AlphaFoldDB" id="A0A7G5H504"/>
<keyword evidence="3" id="KW-1185">Reference proteome</keyword>
<comment type="similarity">
    <text evidence="1">Belongs to the UPF0303 family.</text>
</comment>
<dbReference type="EMBL" id="CP059732">
    <property type="protein sequence ID" value="QMW06196.1"/>
    <property type="molecule type" value="Genomic_DNA"/>
</dbReference>
<dbReference type="PANTHER" id="PTHR28255">
    <property type="match status" value="1"/>
</dbReference>